<dbReference type="InterPro" id="IPR016024">
    <property type="entry name" value="ARM-type_fold"/>
</dbReference>
<dbReference type="SUPFAM" id="SSF56112">
    <property type="entry name" value="Protein kinase-like (PK-like)"/>
    <property type="match status" value="1"/>
</dbReference>
<dbReference type="PROSITE" id="PS50294">
    <property type="entry name" value="WD_REPEATS_REGION"/>
    <property type="match status" value="1"/>
</dbReference>
<dbReference type="Gene3D" id="2.130.10.10">
    <property type="entry name" value="YVTN repeat-like/Quinoprotein amine dehydrogenase"/>
    <property type="match status" value="2"/>
</dbReference>
<dbReference type="CDD" id="cd06071">
    <property type="entry name" value="Beach"/>
    <property type="match status" value="1"/>
</dbReference>
<dbReference type="VEuPathDB" id="FungiDB:HMPREF1544_04360"/>
<feature type="repeat" description="WD" evidence="2">
    <location>
        <begin position="1360"/>
        <end position="1394"/>
    </location>
</feature>
<evidence type="ECO:0000313" key="7">
    <source>
        <dbReference type="Proteomes" id="UP000014254"/>
    </source>
</evidence>
<dbReference type="Proteomes" id="UP000014254">
    <property type="component" value="Unassembled WGS sequence"/>
</dbReference>
<reference evidence="7" key="1">
    <citation type="submission" date="2013-05" db="EMBL/GenBank/DDBJ databases">
        <title>The Genome sequence of Mucor circinelloides f. circinelloides 1006PhL.</title>
        <authorList>
            <consortium name="The Broad Institute Genomics Platform"/>
            <person name="Cuomo C."/>
            <person name="Earl A."/>
            <person name="Findley K."/>
            <person name="Lee S.C."/>
            <person name="Walker B."/>
            <person name="Young S."/>
            <person name="Zeng Q."/>
            <person name="Gargeya S."/>
            <person name="Fitzgerald M."/>
            <person name="Haas B."/>
            <person name="Abouelleil A."/>
            <person name="Allen A.W."/>
            <person name="Alvarado L."/>
            <person name="Arachchi H.M."/>
            <person name="Berlin A.M."/>
            <person name="Chapman S.B."/>
            <person name="Gainer-Dewar J."/>
            <person name="Goldberg J."/>
            <person name="Griggs A."/>
            <person name="Gujja S."/>
            <person name="Hansen M."/>
            <person name="Howarth C."/>
            <person name="Imamovic A."/>
            <person name="Ireland A."/>
            <person name="Larimer J."/>
            <person name="McCowan C."/>
            <person name="Murphy C."/>
            <person name="Pearson M."/>
            <person name="Poon T.W."/>
            <person name="Priest M."/>
            <person name="Roberts A."/>
            <person name="Saif S."/>
            <person name="Shea T."/>
            <person name="Sisk P."/>
            <person name="Sykes S."/>
            <person name="Wortman J."/>
            <person name="Nusbaum C."/>
            <person name="Birren B."/>
        </authorList>
    </citation>
    <scope>NUCLEOTIDE SEQUENCE [LARGE SCALE GENOMIC DNA]</scope>
    <source>
        <strain evidence="7">1006PhL</strain>
    </source>
</reference>
<dbReference type="PROSITE" id="PS50197">
    <property type="entry name" value="BEACH"/>
    <property type="match status" value="1"/>
</dbReference>
<dbReference type="InParanoid" id="S2JF06"/>
<evidence type="ECO:0008006" key="8">
    <source>
        <dbReference type="Google" id="ProtNLM"/>
    </source>
</evidence>
<dbReference type="InterPro" id="IPR011009">
    <property type="entry name" value="Kinase-like_dom_sf"/>
</dbReference>
<dbReference type="InterPro" id="IPR036372">
    <property type="entry name" value="BEACH_dom_sf"/>
</dbReference>
<dbReference type="Pfam" id="PF02138">
    <property type="entry name" value="Beach"/>
    <property type="match status" value="1"/>
</dbReference>
<evidence type="ECO:0000256" key="2">
    <source>
        <dbReference type="PROSITE-ProRule" id="PRU00221"/>
    </source>
</evidence>
<evidence type="ECO:0000259" key="5">
    <source>
        <dbReference type="PROSITE" id="PS50197"/>
    </source>
</evidence>
<dbReference type="OrthoDB" id="26681at2759"/>
<gene>
    <name evidence="6" type="ORF">HMPREF1544_04360</name>
</gene>
<evidence type="ECO:0000313" key="6">
    <source>
        <dbReference type="EMBL" id="EPB88851.1"/>
    </source>
</evidence>
<dbReference type="Pfam" id="PF00400">
    <property type="entry name" value="WD40"/>
    <property type="match status" value="2"/>
</dbReference>
<dbReference type="SMART" id="SM00320">
    <property type="entry name" value="WD40"/>
    <property type="match status" value="6"/>
</dbReference>
<sequence>MLNDVFSDYSPAEDNDHTKFVKTIQTMLWPNCKRFKKIVSDESVCQDDHIVLQQENKVQEQESDTSNSSLPDVFALIETENAYYFLASYRGATLQDLITYNPGVLSSNLKKSFIIYQLLRVIASLHSRGIMHGSIKASNILVDENLWVQLAGIEFEPNPIDFDLKKWLYQQELSKMSREIPEEPLVIRWVKGNISNYSYLMALNHLAGRREGDPNFYPILPWITDFSGDSIADGWRNFKQTKFRINKGDEQLDFTFDGPVPHHITDILSDITYYVYQARKTPIPVLCQFVRSKYEPNEYPSSMQRLYQWTPDECIPEFYTDPTIFKSIHPDMPDIQIPAWATSPEDFILKHSEALESDYVSCNLHHWIDLTFGNDLTGKGAIEAKNVALPLLAGQNSFMKHGIIQLFKDKHPQRGCNWSKTKKRDQTAMVSSPHMTPTAVTATTQVEAAEPSVHADLPVTTAAATISTKSHRSNSVRTRQTLLSNSNSIESATTGLLSHMANASSTGTTTTTAAASINTNRDRTPSIHSTASSIDTSRSLPSSIATAEPFISVLRTEPIRMPLHVDELHFIEDLDRYEDMVAFAAKYKSMNQFEIVLNPVYPNPPHRFSIDPKDNTSAKNKLHNPFSVGASHDMYCLGHVIHSIYTAGNSKVVDSDGEPSQAPASGYFEVGNGDVSYDIAPTGKINVPPAVTGVISALTAEQWQDRPTAKAILCASFPVMTVRSSRCSFPFPDTVPEMYDYLAAFHQAEWSRRLYLADKWIDRICDLEDEAFLLLLPSFSQLFTHVETRIGSLSLFPKLAQRLGPERARRHLLKRIISMFEALRPNIPKVLFGNKIIYEFVKRLGISIFLQQLLPCYLEALAIHDPVCNNKRQPSPAASSDTAEKSTFTSDLAGDAMTHICTLLGPILTSKHIVRQLVKIILRDNYIRYSLIRTTVRIIGGFGSTFASVQYAYLISLIDTYRKTVSIKNTQSICSILTLLQDLVPYMSNEALVTELKSGFISTLYQLLEPIHTADDVKSIKPEQLKLRLTLSIKTIDYLLTASQKLTLQEWESTIVSTLQKYFSGFTVNTEDSDDMLTKNKPFSSLAAQKSYQMMYAYYKFSLIVSTEKLRRVIPTSDAIETMLFNHFSFNQHVLLQEPTTSASTSRIESLPTKKKSPLSISPTKSDTTSQQQQQTSSSSKFMSWMVPIKKSSHADNDASSISSKSSSSKLIVDDLSVGAGKNNMQNIDITRLHAYATKDIQLFGCTHASCADNKLEKTSTNTATTMLNNNNNSSSSSNSNIVLPCATSTTSTLIHVENPIKPADKESKSKVPTSVLPWKTKWKPSPEDKKNWNRFLSTNSEEMSKSMQFSFNDLKLRGFAGHSAAIRTFAVNEPAKLFASGSKDKTVKIWSLNVHQGIEHWETNPFSESLVTYTGHKRATINDVHFLTTGGLNDIVASCDGHVHLWDLETGAGLHQFTGGRSSVVSVKPIFQSRHLVGGTIEGNISFFDAHNHVPLHTWKSSSMLNGVIRVIAVNPAETLVAVGFSTGAISLIESRTGTLVASWKGGDTEITSMKFYTDDLLLSCAPADHLICCWNVNRLALVKTISASQDVTWLDIFKDEILTINSNNSVSFIPINDDFQAYSSKFKPSIMKSAVSSFNIIPTDQLLLFGCAEGEIFLYA</sequence>
<dbReference type="InterPro" id="IPR036322">
    <property type="entry name" value="WD40_repeat_dom_sf"/>
</dbReference>
<dbReference type="SMART" id="SM01026">
    <property type="entry name" value="Beach"/>
    <property type="match status" value="1"/>
</dbReference>
<dbReference type="OMA" id="ADHLICC"/>
<feature type="domain" description="Protein kinase" evidence="4">
    <location>
        <begin position="1"/>
        <end position="290"/>
    </location>
</feature>
<feature type="compositionally biased region" description="Polar residues" evidence="3">
    <location>
        <begin position="475"/>
        <end position="487"/>
    </location>
</feature>
<evidence type="ECO:0000256" key="1">
    <source>
        <dbReference type="ARBA" id="ARBA00022574"/>
    </source>
</evidence>
<organism evidence="6 7">
    <name type="scientific">Mucor circinelloides f. circinelloides (strain 1006PhL)</name>
    <name type="common">Mucormycosis agent</name>
    <name type="synonym">Calyptromyces circinelloides</name>
    <dbReference type="NCBI Taxonomy" id="1220926"/>
    <lineage>
        <taxon>Eukaryota</taxon>
        <taxon>Fungi</taxon>
        <taxon>Fungi incertae sedis</taxon>
        <taxon>Mucoromycota</taxon>
        <taxon>Mucoromycotina</taxon>
        <taxon>Mucoromycetes</taxon>
        <taxon>Mucorales</taxon>
        <taxon>Mucorineae</taxon>
        <taxon>Mucoraceae</taxon>
        <taxon>Mucor</taxon>
    </lineage>
</organism>
<evidence type="ECO:0000259" key="4">
    <source>
        <dbReference type="PROSITE" id="PS50011"/>
    </source>
</evidence>
<dbReference type="eggNOG" id="KOG1786">
    <property type="taxonomic scope" value="Eukaryota"/>
</dbReference>
<dbReference type="EMBL" id="KE123944">
    <property type="protein sequence ID" value="EPB88851.1"/>
    <property type="molecule type" value="Genomic_DNA"/>
</dbReference>
<feature type="region of interest" description="Disordered" evidence="3">
    <location>
        <begin position="415"/>
        <end position="434"/>
    </location>
</feature>
<dbReference type="GO" id="GO:0005524">
    <property type="term" value="F:ATP binding"/>
    <property type="evidence" value="ECO:0007669"/>
    <property type="project" value="InterPro"/>
</dbReference>
<dbReference type="PANTHER" id="PTHR46866">
    <property type="entry name" value="GH12955P"/>
    <property type="match status" value="1"/>
</dbReference>
<dbReference type="InterPro" id="IPR000719">
    <property type="entry name" value="Prot_kinase_dom"/>
</dbReference>
<keyword evidence="1 2" id="KW-0853">WD repeat</keyword>
<proteinExistence type="predicted"/>
<dbReference type="Gene3D" id="1.10.1540.10">
    <property type="entry name" value="BEACH domain"/>
    <property type="match status" value="1"/>
</dbReference>
<feature type="region of interest" description="Disordered" evidence="3">
    <location>
        <begin position="1141"/>
        <end position="1181"/>
    </location>
</feature>
<dbReference type="STRING" id="1220926.S2JF06"/>
<dbReference type="SUPFAM" id="SSF48371">
    <property type="entry name" value="ARM repeat"/>
    <property type="match status" value="1"/>
</dbReference>
<protein>
    <recommendedName>
        <fullName evidence="8">WD repeat-containing protein 81</fullName>
    </recommendedName>
</protein>
<dbReference type="SUPFAM" id="SSF81837">
    <property type="entry name" value="BEACH domain"/>
    <property type="match status" value="1"/>
</dbReference>
<feature type="domain" description="BEACH" evidence="5">
    <location>
        <begin position="174"/>
        <end position="437"/>
    </location>
</feature>
<dbReference type="eggNOG" id="KOG4190">
    <property type="taxonomic scope" value="Eukaryota"/>
</dbReference>
<dbReference type="SUPFAM" id="SSF50978">
    <property type="entry name" value="WD40 repeat-like"/>
    <property type="match status" value="1"/>
</dbReference>
<accession>S2JF06</accession>
<dbReference type="InterPro" id="IPR000409">
    <property type="entry name" value="BEACH_dom"/>
</dbReference>
<feature type="region of interest" description="Disordered" evidence="3">
    <location>
        <begin position="466"/>
        <end position="487"/>
    </location>
</feature>
<name>S2JF06_MUCC1</name>
<feature type="compositionally biased region" description="Low complexity" evidence="3">
    <location>
        <begin position="1168"/>
        <end position="1180"/>
    </location>
</feature>
<dbReference type="InterPro" id="IPR015943">
    <property type="entry name" value="WD40/YVTN_repeat-like_dom_sf"/>
</dbReference>
<dbReference type="PROSITE" id="PS50082">
    <property type="entry name" value="WD_REPEATS_2"/>
    <property type="match status" value="1"/>
</dbReference>
<keyword evidence="7" id="KW-1185">Reference proteome</keyword>
<dbReference type="PROSITE" id="PS50011">
    <property type="entry name" value="PROTEIN_KINASE_DOM"/>
    <property type="match status" value="1"/>
</dbReference>
<dbReference type="GO" id="GO:0004672">
    <property type="term" value="F:protein kinase activity"/>
    <property type="evidence" value="ECO:0007669"/>
    <property type="project" value="InterPro"/>
</dbReference>
<dbReference type="PANTHER" id="PTHR46866:SF1">
    <property type="entry name" value="GH12955P"/>
    <property type="match status" value="1"/>
</dbReference>
<dbReference type="InterPro" id="IPR001680">
    <property type="entry name" value="WD40_rpt"/>
</dbReference>
<evidence type="ECO:0000256" key="3">
    <source>
        <dbReference type="SAM" id="MobiDB-lite"/>
    </source>
</evidence>
<dbReference type="Gene3D" id="1.10.510.10">
    <property type="entry name" value="Transferase(Phosphotransferase) domain 1"/>
    <property type="match status" value="1"/>
</dbReference>